<dbReference type="RefSeq" id="WP_158408161.1">
    <property type="nucleotide sequence ID" value="NZ_CP011545.1"/>
</dbReference>
<keyword evidence="2" id="KW-1185">Reference proteome</keyword>
<dbReference type="KEGG" id="cted:CTEST_09735"/>
<dbReference type="EMBL" id="CP011545">
    <property type="protein sequence ID" value="AKK09372.1"/>
    <property type="molecule type" value="Genomic_DNA"/>
</dbReference>
<sequence length="46" mass="5217">MQLPDHREHVDLSGEETSEFERLTSVVEVTDEHLLDTGILTVFYAG</sequence>
<reference evidence="1 2" key="1">
    <citation type="journal article" date="2015" name="Genome Announc.">
        <title>Complete Genome Sequence of the Type Strain Corynebacterium testudinoris DSM 44614, Recovered from Necrotic Lesions in the Mouth of a Tortoise.</title>
        <authorList>
            <person name="Ruckert C."/>
            <person name="Kriete M."/>
            <person name="Jaenicke S."/>
            <person name="Winkler A."/>
            <person name="Tauch A."/>
        </authorList>
    </citation>
    <scope>NUCLEOTIDE SEQUENCE [LARGE SCALE GENOMIC DNA]</scope>
    <source>
        <strain evidence="1 2">DSM 44614</strain>
    </source>
</reference>
<accession>A0A0G3HE01</accession>
<dbReference type="STRING" id="136857.CTEST_09735"/>
<dbReference type="PATRIC" id="fig|136857.5.peg.1932"/>
<dbReference type="AlphaFoldDB" id="A0A0G3HE01"/>
<evidence type="ECO:0000313" key="1">
    <source>
        <dbReference type="EMBL" id="AKK09372.1"/>
    </source>
</evidence>
<reference evidence="2" key="2">
    <citation type="submission" date="2015-05" db="EMBL/GenBank/DDBJ databases">
        <title>Complete genome sequence of Corynebacterium testudinoris DSM 44614, recovered from necrotic lesions in the mouth of a tortoise.</title>
        <authorList>
            <person name="Ruckert C."/>
            <person name="Albersmeier A."/>
            <person name="Winkler A."/>
            <person name="Tauch A."/>
        </authorList>
    </citation>
    <scope>NUCLEOTIDE SEQUENCE [LARGE SCALE GENOMIC DNA]</scope>
    <source>
        <strain evidence="2">DSM 44614</strain>
    </source>
</reference>
<proteinExistence type="predicted"/>
<dbReference type="Proteomes" id="UP000035540">
    <property type="component" value="Chromosome"/>
</dbReference>
<organism evidence="1 2">
    <name type="scientific">Corynebacterium testudinoris</name>
    <dbReference type="NCBI Taxonomy" id="136857"/>
    <lineage>
        <taxon>Bacteria</taxon>
        <taxon>Bacillati</taxon>
        <taxon>Actinomycetota</taxon>
        <taxon>Actinomycetes</taxon>
        <taxon>Mycobacteriales</taxon>
        <taxon>Corynebacteriaceae</taxon>
        <taxon>Corynebacterium</taxon>
    </lineage>
</organism>
<gene>
    <name evidence="1" type="ORF">CTEST_09735</name>
</gene>
<protein>
    <submittedName>
        <fullName evidence="1">Uncharacterized protein</fullName>
    </submittedName>
</protein>
<evidence type="ECO:0000313" key="2">
    <source>
        <dbReference type="Proteomes" id="UP000035540"/>
    </source>
</evidence>
<name>A0A0G3HE01_9CORY</name>